<dbReference type="UniPathway" id="UPA00232"/>
<evidence type="ECO:0000256" key="7">
    <source>
        <dbReference type="ARBA" id="ARBA00023239"/>
    </source>
</evidence>
<keyword evidence="3 8" id="KW-0999">Mitochondrion inner membrane</keyword>
<evidence type="ECO:0000256" key="3">
    <source>
        <dbReference type="ARBA" id="ARBA00022792"/>
    </source>
</evidence>
<evidence type="ECO:0000256" key="1">
    <source>
        <dbReference type="ARBA" id="ARBA00022688"/>
    </source>
</evidence>
<evidence type="ECO:0000256" key="8">
    <source>
        <dbReference type="HAMAP-Rule" id="MF_03111"/>
    </source>
</evidence>
<feature type="binding site" evidence="8">
    <location>
        <position position="156"/>
    </location>
    <ligand>
        <name>Zn(2+)</name>
        <dbReference type="ChEBI" id="CHEBI:29105"/>
    </ligand>
</feature>
<dbReference type="InterPro" id="IPR007715">
    <property type="entry name" value="Coq4"/>
</dbReference>
<dbReference type="InterPro" id="IPR027540">
    <property type="entry name" value="Coq4_euk"/>
</dbReference>
<comment type="function">
    <text evidence="8">Lyase that catalyzes the C1-decarboxylation of 4-hydroxy-3-methoxy-5-(all-trans-polyprenyl)benzoic acid into 2-methoxy-6-(all-trans-polyprenyl)phenol during ubiquinone biosynthesis.</text>
</comment>
<evidence type="ECO:0000256" key="4">
    <source>
        <dbReference type="ARBA" id="ARBA00022833"/>
    </source>
</evidence>
<organism evidence="9">
    <name type="scientific">Photinus pyralis</name>
    <name type="common">Common eastern firefly</name>
    <name type="synonym">Lampyris pyralis</name>
    <dbReference type="NCBI Taxonomy" id="7054"/>
    <lineage>
        <taxon>Eukaryota</taxon>
        <taxon>Metazoa</taxon>
        <taxon>Ecdysozoa</taxon>
        <taxon>Arthropoda</taxon>
        <taxon>Hexapoda</taxon>
        <taxon>Insecta</taxon>
        <taxon>Pterygota</taxon>
        <taxon>Neoptera</taxon>
        <taxon>Endopterygota</taxon>
        <taxon>Coleoptera</taxon>
        <taxon>Polyphaga</taxon>
        <taxon>Elateriformia</taxon>
        <taxon>Elateroidea</taxon>
        <taxon>Lampyridae</taxon>
        <taxon>Lampyrinae</taxon>
        <taxon>Photinus</taxon>
    </lineage>
</organism>
<comment type="cofactor">
    <cofactor evidence="8">
        <name>Zn(2+)</name>
        <dbReference type="ChEBI" id="CHEBI:29105"/>
    </cofactor>
</comment>
<comment type="catalytic activity">
    <reaction evidence="8">
        <text>a 4-hydroxy-3-methoxy-5-(all-trans-polyprenyl)benzoate + H(+) = a 2-methoxy-6-(all-trans-polyprenyl)phenol + CO2</text>
        <dbReference type="Rhea" id="RHEA:81179"/>
        <dbReference type="Rhea" id="RHEA-COMP:9551"/>
        <dbReference type="Rhea" id="RHEA-COMP:10931"/>
        <dbReference type="ChEBI" id="CHEBI:15378"/>
        <dbReference type="ChEBI" id="CHEBI:16526"/>
        <dbReference type="ChEBI" id="CHEBI:62731"/>
        <dbReference type="ChEBI" id="CHEBI:84443"/>
        <dbReference type="EC" id="4.1.1.130"/>
    </reaction>
</comment>
<dbReference type="EMBL" id="GEZM01033101">
    <property type="protein sequence ID" value="JAV84413.1"/>
    <property type="molecule type" value="Transcribed_RNA"/>
</dbReference>
<dbReference type="PANTHER" id="PTHR12922:SF7">
    <property type="entry name" value="UBIQUINONE BIOSYNTHESIS PROTEIN COQ4 HOMOLOG, MITOCHONDRIAL"/>
    <property type="match status" value="1"/>
</dbReference>
<name>A0A1Y1MFH8_PHOPY</name>
<dbReference type="AlphaFoldDB" id="A0A1Y1MFH8"/>
<comment type="pathway">
    <text evidence="8">Cofactor biosynthesis; ubiquinone biosynthesis.</text>
</comment>
<feature type="binding site" evidence="8">
    <location>
        <position position="160"/>
    </location>
    <ligand>
        <name>Zn(2+)</name>
        <dbReference type="ChEBI" id="CHEBI:29105"/>
    </ligand>
</feature>
<reference evidence="9" key="1">
    <citation type="journal article" date="2016" name="Sci. Rep.">
        <title>Molecular characterization of firefly nuptial gifts: a multi-omics approach sheds light on postcopulatory sexual selection.</title>
        <authorList>
            <person name="Al-Wathiqui N."/>
            <person name="Fallon T.R."/>
            <person name="South A."/>
            <person name="Weng J.K."/>
            <person name="Lewis S.M."/>
        </authorList>
    </citation>
    <scope>NUCLEOTIDE SEQUENCE</scope>
</reference>
<proteinExistence type="inferred from homology"/>
<evidence type="ECO:0000256" key="6">
    <source>
        <dbReference type="ARBA" id="ARBA00023136"/>
    </source>
</evidence>
<dbReference type="GO" id="GO:0008270">
    <property type="term" value="F:zinc ion binding"/>
    <property type="evidence" value="ECO:0007669"/>
    <property type="project" value="UniProtKB-UniRule"/>
</dbReference>
<sequence>MILRPSFRSVWSRRCFCAATSETNTFENDCKKHYVPINTFQRATLSVGSALISLLNPRRGDMIACLGELTGEQAAKYMRSKMESSPEGVRILSERPRLNSRTVDLERLKMYPEGTLGKAYSNFLVNNKVTPDSRPMVQFVEDVNIAYVIQRYREVHDLIHTTLEMSTHMLGEVTVKWVEAIQTRLPMCIGGAVFGATRLKPKHRALYRNYYLPWAIQTGNNSQFLVNVYFEKRWDQPLSELHEELRIQSFNLVKTKQPQASKDTKL</sequence>
<protein>
    <recommendedName>
        <fullName evidence="8">Ubiquinone biosynthesis protein COQ4 homolog, mitochondrial</fullName>
    </recommendedName>
    <alternativeName>
        <fullName evidence="8">4-hydroxy-3-methoxy-5-polyprenylbenzoate decarboxylase</fullName>
        <ecNumber evidence="8">4.1.1.130</ecNumber>
    </alternativeName>
    <alternativeName>
        <fullName evidence="8">Coenzyme Q biosynthesis protein 4 homolog</fullName>
    </alternativeName>
</protein>
<dbReference type="PANTHER" id="PTHR12922">
    <property type="entry name" value="UBIQUINONE BIOSYNTHESIS PROTEIN"/>
    <property type="match status" value="1"/>
</dbReference>
<comment type="similarity">
    <text evidence="8">Belongs to the COQ4 family.</text>
</comment>
<feature type="binding site" evidence="8">
    <location>
        <position position="172"/>
    </location>
    <ligand>
        <name>Zn(2+)</name>
        <dbReference type="ChEBI" id="CHEBI:29105"/>
    </ligand>
</feature>
<accession>A0A1Y1MFH8</accession>
<keyword evidence="7 8" id="KW-0456">Lyase</keyword>
<keyword evidence="5 8" id="KW-0496">Mitochondrion</keyword>
<feature type="binding site" evidence="8">
    <location>
        <position position="157"/>
    </location>
    <ligand>
        <name>Zn(2+)</name>
        <dbReference type="ChEBI" id="CHEBI:29105"/>
    </ligand>
</feature>
<dbReference type="HAMAP" id="MF_03111">
    <property type="entry name" value="Coq4"/>
    <property type="match status" value="1"/>
</dbReference>
<dbReference type="Pfam" id="PF05019">
    <property type="entry name" value="Coq4"/>
    <property type="match status" value="1"/>
</dbReference>
<evidence type="ECO:0000256" key="2">
    <source>
        <dbReference type="ARBA" id="ARBA00022723"/>
    </source>
</evidence>
<keyword evidence="2 8" id="KW-0479">Metal-binding</keyword>
<evidence type="ECO:0000256" key="5">
    <source>
        <dbReference type="ARBA" id="ARBA00023128"/>
    </source>
</evidence>
<keyword evidence="4 8" id="KW-0862">Zinc</keyword>
<dbReference type="GO" id="GO:0120539">
    <property type="term" value="F:4-hydroxy-3-methoxy-5-polyprenylbenzoate decarboxylase activity"/>
    <property type="evidence" value="ECO:0007669"/>
    <property type="project" value="UniProtKB-EC"/>
</dbReference>
<comment type="subunit">
    <text evidence="8">Component of a multi-subunit COQ enzyme complex.</text>
</comment>
<dbReference type="GO" id="GO:0031314">
    <property type="term" value="C:extrinsic component of mitochondrial inner membrane"/>
    <property type="evidence" value="ECO:0007669"/>
    <property type="project" value="UniProtKB-UniRule"/>
</dbReference>
<comment type="subcellular location">
    <subcellularLocation>
        <location evidence="8">Mitochondrion inner membrane</location>
        <topology evidence="8">Peripheral membrane protein</topology>
        <orientation evidence="8">Matrix side</orientation>
    </subcellularLocation>
</comment>
<dbReference type="EC" id="4.1.1.130" evidence="8"/>
<keyword evidence="6 8" id="KW-0472">Membrane</keyword>
<evidence type="ECO:0000313" key="9">
    <source>
        <dbReference type="EMBL" id="JAV84413.1"/>
    </source>
</evidence>
<keyword evidence="1 8" id="KW-0831">Ubiquinone biosynthesis</keyword>